<dbReference type="EMBL" id="JAPDMZ010000001">
    <property type="protein sequence ID" value="KAK0558068.1"/>
    <property type="molecule type" value="Genomic_DNA"/>
</dbReference>
<feature type="region of interest" description="Disordered" evidence="1">
    <location>
        <begin position="1"/>
        <end position="32"/>
    </location>
</feature>
<accession>A0AAN6GV36</accession>
<reference evidence="3" key="1">
    <citation type="journal article" date="2023" name="PhytoFront">
        <title>Draft Genome Resources of Seven Strains of Tilletia horrida, Causal Agent of Kernel Smut of Rice.</title>
        <authorList>
            <person name="Khanal S."/>
            <person name="Antony Babu S."/>
            <person name="Zhou X.G."/>
        </authorList>
    </citation>
    <scope>NUCLEOTIDE SEQUENCE</scope>
    <source>
        <strain evidence="3">TX6</strain>
    </source>
</reference>
<sequence length="343" mass="35907">MASTGVSNPLPRNNGAAAVSPSNGSQQPRRVSAGKQHVAPPTLLSKLWKQSKYCLWGAIGTWYLDVPAHLEAVYLHSGFWPSHLVLLSLALLATTVTIFAYLISLPFRGIAPSYSRWSNDPILRTLVPILTLAIVGGFISLTLALSPVCAPPKNINTFVEGLSQAASAAAKSASTAGADLSSESRSLFRKLTLEFSRTFQQTASRISPPDTAVDKLQAAGASASTAAQLASLDVQSTWRRIVSSTLGGDVLDVQGLATRLGIPAGRAAELEKLLSTYSRQVDALIRGSSASSSVLLGLGSLGWIGAGLGSAATYVLVFGLMGLIGLAAPSPASTQRQRTRKQQ</sequence>
<keyword evidence="2" id="KW-0812">Transmembrane</keyword>
<feature type="transmembrane region" description="Helical" evidence="2">
    <location>
        <begin position="84"/>
        <end position="105"/>
    </location>
</feature>
<gene>
    <name evidence="3" type="ORF">OC846_000060</name>
</gene>
<feature type="transmembrane region" description="Helical" evidence="2">
    <location>
        <begin position="125"/>
        <end position="145"/>
    </location>
</feature>
<evidence type="ECO:0000313" key="3">
    <source>
        <dbReference type="EMBL" id="KAK0558068.1"/>
    </source>
</evidence>
<proteinExistence type="predicted"/>
<evidence type="ECO:0000313" key="4">
    <source>
        <dbReference type="Proteomes" id="UP001176517"/>
    </source>
</evidence>
<evidence type="ECO:0000256" key="1">
    <source>
        <dbReference type="SAM" id="MobiDB-lite"/>
    </source>
</evidence>
<feature type="compositionally biased region" description="Polar residues" evidence="1">
    <location>
        <begin position="20"/>
        <end position="29"/>
    </location>
</feature>
<feature type="transmembrane region" description="Helical" evidence="2">
    <location>
        <begin position="311"/>
        <end position="332"/>
    </location>
</feature>
<organism evidence="3 4">
    <name type="scientific">Tilletia horrida</name>
    <dbReference type="NCBI Taxonomy" id="155126"/>
    <lineage>
        <taxon>Eukaryota</taxon>
        <taxon>Fungi</taxon>
        <taxon>Dikarya</taxon>
        <taxon>Basidiomycota</taxon>
        <taxon>Ustilaginomycotina</taxon>
        <taxon>Exobasidiomycetes</taxon>
        <taxon>Tilletiales</taxon>
        <taxon>Tilletiaceae</taxon>
        <taxon>Tilletia</taxon>
    </lineage>
</organism>
<dbReference type="Proteomes" id="UP001176517">
    <property type="component" value="Unassembled WGS sequence"/>
</dbReference>
<keyword evidence="2" id="KW-0472">Membrane</keyword>
<comment type="caution">
    <text evidence="3">The sequence shown here is derived from an EMBL/GenBank/DDBJ whole genome shotgun (WGS) entry which is preliminary data.</text>
</comment>
<evidence type="ECO:0000256" key="2">
    <source>
        <dbReference type="SAM" id="Phobius"/>
    </source>
</evidence>
<keyword evidence="2" id="KW-1133">Transmembrane helix</keyword>
<dbReference type="AlphaFoldDB" id="A0AAN6GV36"/>
<feature type="compositionally biased region" description="Polar residues" evidence="1">
    <location>
        <begin position="1"/>
        <end position="11"/>
    </location>
</feature>
<protein>
    <submittedName>
        <fullName evidence="3">Uncharacterized protein</fullName>
    </submittedName>
</protein>
<keyword evidence="4" id="KW-1185">Reference proteome</keyword>
<name>A0AAN6GV36_9BASI</name>